<organism evidence="2 3">
    <name type="scientific">Physocladia obscura</name>
    <dbReference type="NCBI Taxonomy" id="109957"/>
    <lineage>
        <taxon>Eukaryota</taxon>
        <taxon>Fungi</taxon>
        <taxon>Fungi incertae sedis</taxon>
        <taxon>Chytridiomycota</taxon>
        <taxon>Chytridiomycota incertae sedis</taxon>
        <taxon>Chytridiomycetes</taxon>
        <taxon>Chytridiales</taxon>
        <taxon>Chytriomycetaceae</taxon>
        <taxon>Physocladia</taxon>
    </lineage>
</organism>
<comment type="caution">
    <text evidence="2">The sequence shown here is derived from an EMBL/GenBank/DDBJ whole genome shotgun (WGS) entry which is preliminary data.</text>
</comment>
<evidence type="ECO:0000313" key="3">
    <source>
        <dbReference type="Proteomes" id="UP001211907"/>
    </source>
</evidence>
<dbReference type="AlphaFoldDB" id="A0AAD5TAI8"/>
<reference evidence="2" key="1">
    <citation type="submission" date="2020-05" db="EMBL/GenBank/DDBJ databases">
        <title>Phylogenomic resolution of chytrid fungi.</title>
        <authorList>
            <person name="Stajich J.E."/>
            <person name="Amses K."/>
            <person name="Simmons R."/>
            <person name="Seto K."/>
            <person name="Myers J."/>
            <person name="Bonds A."/>
            <person name="Quandt C.A."/>
            <person name="Barry K."/>
            <person name="Liu P."/>
            <person name="Grigoriev I."/>
            <person name="Longcore J.E."/>
            <person name="James T.Y."/>
        </authorList>
    </citation>
    <scope>NUCLEOTIDE SEQUENCE</scope>
    <source>
        <strain evidence="2">JEL0513</strain>
    </source>
</reference>
<protein>
    <submittedName>
        <fullName evidence="2">Uncharacterized protein</fullName>
    </submittedName>
</protein>
<evidence type="ECO:0000313" key="2">
    <source>
        <dbReference type="EMBL" id="KAJ3140099.1"/>
    </source>
</evidence>
<keyword evidence="3" id="KW-1185">Reference proteome</keyword>
<name>A0AAD5TAI8_9FUNG</name>
<gene>
    <name evidence="2" type="ORF">HK100_010476</name>
</gene>
<proteinExistence type="predicted"/>
<sequence>MNTKHENEEMLGDLVKNSEGLVGEAVTQSQPEKTSFRKNSLEKLRIYLDDEIALDAAVTKSQPALPALPVLKEIQPSISNNTNASNNGDKCSQLTRHSFSAVTAEASKLPLDLPSSTTSSTLHERICMLFSRVDKMPLSSSANFLRPSSVSTMVFV</sequence>
<feature type="region of interest" description="Disordered" evidence="1">
    <location>
        <begin position="15"/>
        <end position="34"/>
    </location>
</feature>
<dbReference type="EMBL" id="JADGJH010000058">
    <property type="protein sequence ID" value="KAJ3140099.1"/>
    <property type="molecule type" value="Genomic_DNA"/>
</dbReference>
<evidence type="ECO:0000256" key="1">
    <source>
        <dbReference type="SAM" id="MobiDB-lite"/>
    </source>
</evidence>
<accession>A0AAD5TAI8</accession>
<dbReference type="Proteomes" id="UP001211907">
    <property type="component" value="Unassembled WGS sequence"/>
</dbReference>